<evidence type="ECO:0000259" key="2">
    <source>
        <dbReference type="Pfam" id="PF08450"/>
    </source>
</evidence>
<protein>
    <submittedName>
        <fullName evidence="3">Superoxide dismutase</fullName>
    </submittedName>
</protein>
<dbReference type="SUPFAM" id="SSF63829">
    <property type="entry name" value="Calcium-dependent phosphotriesterase"/>
    <property type="match status" value="1"/>
</dbReference>
<evidence type="ECO:0000313" key="4">
    <source>
        <dbReference type="Proteomes" id="UP000192726"/>
    </source>
</evidence>
<dbReference type="Pfam" id="PF08450">
    <property type="entry name" value="SGL"/>
    <property type="match status" value="1"/>
</dbReference>
<dbReference type="InterPro" id="IPR053224">
    <property type="entry name" value="Sensory_adhesion_molecule"/>
</dbReference>
<evidence type="ECO:0000313" key="3">
    <source>
        <dbReference type="EMBL" id="ARF56277.1"/>
    </source>
</evidence>
<gene>
    <name evidence="3" type="ORF">B1H19_20705</name>
</gene>
<dbReference type="InterPro" id="IPR013658">
    <property type="entry name" value="SGL"/>
</dbReference>
<feature type="domain" description="SMP-30/Gluconolactonase/LRE-like region" evidence="2">
    <location>
        <begin position="72"/>
        <end position="296"/>
    </location>
</feature>
<reference evidence="3 4" key="1">
    <citation type="submission" date="2017-04" db="EMBL/GenBank/DDBJ databases">
        <title>Complete Genome Sequence of Streptomyces gilvosporeus F607, a Capable Producer of Natamycin.</title>
        <authorList>
            <person name="Zong G."/>
            <person name="Zhong C."/>
            <person name="Fu J."/>
            <person name="Qin R."/>
            <person name="Cao G."/>
        </authorList>
    </citation>
    <scope>NUCLEOTIDE SEQUENCE [LARGE SCALE GENOMIC DNA]</scope>
    <source>
        <strain evidence="3 4">F607</strain>
    </source>
</reference>
<dbReference type="PANTHER" id="PTHR31460:SF3">
    <property type="entry name" value="MESOCENTIN"/>
    <property type="match status" value="1"/>
</dbReference>
<name>A0A1V0TTN1_9ACTN</name>
<proteinExistence type="predicted"/>
<dbReference type="RefSeq" id="WP_083106126.1">
    <property type="nucleotide sequence ID" value="NZ_CP020569.1"/>
</dbReference>
<accession>A0A1V0TTN1</accession>
<keyword evidence="1" id="KW-0732">Signal</keyword>
<dbReference type="InterPro" id="IPR011042">
    <property type="entry name" value="6-blade_b-propeller_TolB-like"/>
</dbReference>
<dbReference type="PANTHER" id="PTHR31460">
    <property type="match status" value="1"/>
</dbReference>
<dbReference type="Gene3D" id="2.120.10.30">
    <property type="entry name" value="TolB, C-terminal domain"/>
    <property type="match status" value="1"/>
</dbReference>
<dbReference type="EMBL" id="CP020569">
    <property type="protein sequence ID" value="ARF56277.1"/>
    <property type="molecule type" value="Genomic_DNA"/>
</dbReference>
<keyword evidence="4" id="KW-1185">Reference proteome</keyword>
<dbReference type="Proteomes" id="UP000192726">
    <property type="component" value="Chromosome"/>
</dbReference>
<dbReference type="STRING" id="553510.B1H19_20705"/>
<evidence type="ECO:0000256" key="1">
    <source>
        <dbReference type="SAM" id="SignalP"/>
    </source>
</evidence>
<dbReference type="AlphaFoldDB" id="A0A1V0TTN1"/>
<feature type="chain" id="PRO_5039661894" evidence="1">
    <location>
        <begin position="30"/>
        <end position="354"/>
    </location>
</feature>
<sequence length="354" mass="37763">MSRSLRRHRHRLVATALSLAAVLSSAATAQALTAPHEQTAHTASAGRTAPPARAAQIRIHAVYDLPDNRAYPEGIAEDPRTRDLYVGSYRTGAVYRITPGRRAARVFLPAGTDGRNTANGLKVDRAGRLWVIDSTAGVAVYDIRARRLLARFDVSGGARSFVNDLALAPDGTAYLTDSARAVVYRVTPQQLAAAAALGRRGTLTPRFDLAGVLAPHAPDAYTLNGIVADPSGRYLLAPDMTGGDLYRLDLASGGIRRVPLSGGDMRMADGLELRHGTLWVAHNKSNALSRWRLSGDGTGARQERRITDPSLQIPTTLVRQGGRLLVVRSQFDKGGPMGPGTPQTPFTIAAVDGI</sequence>
<dbReference type="KEGG" id="sgv:B1H19_20705"/>
<feature type="signal peptide" evidence="1">
    <location>
        <begin position="1"/>
        <end position="29"/>
    </location>
</feature>
<organism evidence="3 4">
    <name type="scientific">Streptomyces gilvosporeus</name>
    <dbReference type="NCBI Taxonomy" id="553510"/>
    <lineage>
        <taxon>Bacteria</taxon>
        <taxon>Bacillati</taxon>
        <taxon>Actinomycetota</taxon>
        <taxon>Actinomycetes</taxon>
        <taxon>Kitasatosporales</taxon>
        <taxon>Streptomycetaceae</taxon>
        <taxon>Streptomyces</taxon>
    </lineage>
</organism>
<dbReference type="OrthoDB" id="504981at2"/>